<dbReference type="RefSeq" id="WP_155150594.1">
    <property type="nucleotide sequence ID" value="NZ_JADMOV010000010.1"/>
</dbReference>
<dbReference type="Proteomes" id="UP000448908">
    <property type="component" value="Unassembled WGS sequence"/>
</dbReference>
<organism evidence="1 2">
    <name type="scientific">Parabacteroides merdae</name>
    <dbReference type="NCBI Taxonomy" id="46503"/>
    <lineage>
        <taxon>Bacteria</taxon>
        <taxon>Pseudomonadati</taxon>
        <taxon>Bacteroidota</taxon>
        <taxon>Bacteroidia</taxon>
        <taxon>Bacteroidales</taxon>
        <taxon>Tannerellaceae</taxon>
        <taxon>Parabacteroides</taxon>
    </lineage>
</organism>
<accession>A0AA43W609</accession>
<sequence length="46" mass="5662">MARNWSKEEELKWMEEEQREIENDSYLEDAYRGALENDPANEWNIE</sequence>
<name>A0AA43W609_9BACT</name>
<evidence type="ECO:0000313" key="1">
    <source>
        <dbReference type="EMBL" id="MTU70989.1"/>
    </source>
</evidence>
<dbReference type="AlphaFoldDB" id="A0AA43W609"/>
<protein>
    <submittedName>
        <fullName evidence="1">Uncharacterized protein</fullName>
    </submittedName>
</protein>
<proteinExistence type="predicted"/>
<dbReference type="EMBL" id="WNDA01000040">
    <property type="protein sequence ID" value="MTU70989.1"/>
    <property type="molecule type" value="Genomic_DNA"/>
</dbReference>
<comment type="caution">
    <text evidence="1">The sequence shown here is derived from an EMBL/GenBank/DDBJ whole genome shotgun (WGS) entry which is preliminary data.</text>
</comment>
<gene>
    <name evidence="1" type="ORF">GMD92_18480</name>
</gene>
<reference evidence="1 2" key="1">
    <citation type="journal article" date="2019" name="Nat. Med.">
        <title>A library of human gut bacterial isolates paired with longitudinal multiomics data enables mechanistic microbiome research.</title>
        <authorList>
            <person name="Poyet M."/>
            <person name="Groussin M."/>
            <person name="Gibbons S.M."/>
            <person name="Avila-Pacheco J."/>
            <person name="Jiang X."/>
            <person name="Kearney S.M."/>
            <person name="Perrotta A.R."/>
            <person name="Berdy B."/>
            <person name="Zhao S."/>
            <person name="Lieberman T.D."/>
            <person name="Swanson P.K."/>
            <person name="Smith M."/>
            <person name="Roesemann S."/>
            <person name="Alexander J.E."/>
            <person name="Rich S.A."/>
            <person name="Livny J."/>
            <person name="Vlamakis H."/>
            <person name="Clish C."/>
            <person name="Bullock K."/>
            <person name="Deik A."/>
            <person name="Scott J."/>
            <person name="Pierce K.A."/>
            <person name="Xavier R.J."/>
            <person name="Alm E.J."/>
        </authorList>
    </citation>
    <scope>NUCLEOTIDE SEQUENCE [LARGE SCALE GENOMIC DNA]</scope>
    <source>
        <strain evidence="1 2">BIOML-A16</strain>
    </source>
</reference>
<evidence type="ECO:0000313" key="2">
    <source>
        <dbReference type="Proteomes" id="UP000448908"/>
    </source>
</evidence>